<feature type="compositionally biased region" description="Low complexity" evidence="1">
    <location>
        <begin position="58"/>
        <end position="72"/>
    </location>
</feature>
<dbReference type="PANTHER" id="PTHR22093">
    <property type="entry name" value="LEUKOCYTE RECEPTOR CLUSTER LRC MEMBER 1"/>
    <property type="match status" value="1"/>
</dbReference>
<organism evidence="3 4">
    <name type="scientific">Sphagnum jensenii</name>
    <dbReference type="NCBI Taxonomy" id="128206"/>
    <lineage>
        <taxon>Eukaryota</taxon>
        <taxon>Viridiplantae</taxon>
        <taxon>Streptophyta</taxon>
        <taxon>Embryophyta</taxon>
        <taxon>Bryophyta</taxon>
        <taxon>Sphagnophytina</taxon>
        <taxon>Sphagnopsida</taxon>
        <taxon>Sphagnales</taxon>
        <taxon>Sphagnaceae</taxon>
        <taxon>Sphagnum</taxon>
    </lineage>
</organism>
<feature type="compositionally biased region" description="Basic and acidic residues" evidence="1">
    <location>
        <begin position="139"/>
        <end position="177"/>
    </location>
</feature>
<accession>A0ABP0W6S7</accession>
<protein>
    <recommendedName>
        <fullName evidence="2">CBF1-interacting co-repressor CIR N-terminal domain-containing protein</fullName>
    </recommendedName>
</protein>
<feature type="compositionally biased region" description="Basic and acidic residues" evidence="1">
    <location>
        <begin position="225"/>
        <end position="256"/>
    </location>
</feature>
<feature type="domain" description="CBF1-interacting co-repressor CIR N-terminal" evidence="2">
    <location>
        <begin position="14"/>
        <end position="50"/>
    </location>
</feature>
<dbReference type="Proteomes" id="UP001497444">
    <property type="component" value="Chromosome 14"/>
</dbReference>
<dbReference type="SMART" id="SM01083">
    <property type="entry name" value="Cir_N"/>
    <property type="match status" value="1"/>
</dbReference>
<evidence type="ECO:0000256" key="1">
    <source>
        <dbReference type="SAM" id="MobiDB-lite"/>
    </source>
</evidence>
<evidence type="ECO:0000313" key="3">
    <source>
        <dbReference type="EMBL" id="CAK9262229.1"/>
    </source>
</evidence>
<proteinExistence type="predicted"/>
<name>A0ABP0W6S7_9BRYO</name>
<keyword evidence="4" id="KW-1185">Reference proteome</keyword>
<dbReference type="EMBL" id="OZ020109">
    <property type="protein sequence ID" value="CAK9262229.1"/>
    <property type="molecule type" value="Genomic_DNA"/>
</dbReference>
<feature type="region of interest" description="Disordered" evidence="1">
    <location>
        <begin position="27"/>
        <end position="100"/>
    </location>
</feature>
<reference evidence="3" key="1">
    <citation type="submission" date="2024-02" db="EMBL/GenBank/DDBJ databases">
        <authorList>
            <consortium name="ELIXIR-Norway"/>
            <consortium name="Elixir Norway"/>
        </authorList>
    </citation>
    <scope>NUCLEOTIDE SEQUENCE</scope>
</reference>
<dbReference type="InterPro" id="IPR039875">
    <property type="entry name" value="LENG1-like"/>
</dbReference>
<dbReference type="PANTHER" id="PTHR22093:SF0">
    <property type="entry name" value="LEUKOCYTE RECEPTOR CLUSTER MEMBER 1"/>
    <property type="match status" value="1"/>
</dbReference>
<feature type="compositionally biased region" description="Basic and acidic residues" evidence="1">
    <location>
        <begin position="308"/>
        <end position="319"/>
    </location>
</feature>
<dbReference type="Pfam" id="PF10197">
    <property type="entry name" value="Cir_N"/>
    <property type="match status" value="1"/>
</dbReference>
<feature type="region of interest" description="Disordered" evidence="1">
    <location>
        <begin position="123"/>
        <end position="319"/>
    </location>
</feature>
<gene>
    <name evidence="3" type="ORF">CSSPJE1EN1_LOCUS7707</name>
</gene>
<feature type="compositionally biased region" description="Basic and acidic residues" evidence="1">
    <location>
        <begin position="45"/>
        <end position="57"/>
    </location>
</feature>
<sequence length="319" mass="35677">MGGHGGLNILPQKSWNVYNFDNREKVRKDEEEAARQEAIQQQQARQRDAEFRLEKLRAAAAQAKSSTSTGTTRVQEPRITQGEEEEDHRPKLGNGAVAARNEEKGSSIIIAAEQQRPQHFNFFSGVEEIVEGSGQEGGKPQDDRKERKRGEGRVRDSKGRDDFRDFRDKKAKKEEAKAPGADDEVYGFGYGLIGKNGKRPWYSTKTFMIDRTGDEGAATQVVRPRSTEEKEKKKQRKTVEELRAQRLKREEQEQQKAQKLLGPSACGSAKEESEDDGDVGAKGRRQSRSTKKSQEINAAPKAPAGSSDPKKVVKHIESS</sequence>
<evidence type="ECO:0000313" key="4">
    <source>
        <dbReference type="Proteomes" id="UP001497444"/>
    </source>
</evidence>
<evidence type="ECO:0000259" key="2">
    <source>
        <dbReference type="SMART" id="SM01083"/>
    </source>
</evidence>
<feature type="compositionally biased region" description="Basic residues" evidence="1">
    <location>
        <begin position="282"/>
        <end position="291"/>
    </location>
</feature>
<dbReference type="InterPro" id="IPR019339">
    <property type="entry name" value="CIR_N_dom"/>
</dbReference>